<evidence type="ECO:0000256" key="1">
    <source>
        <dbReference type="SAM" id="Phobius"/>
    </source>
</evidence>
<gene>
    <name evidence="3" type="ORF">OB955_04370</name>
    <name evidence="2" type="ORF">OB960_12850</name>
</gene>
<organism evidence="2 5">
    <name type="scientific">Natronoglomus mannanivorans</name>
    <dbReference type="NCBI Taxonomy" id="2979990"/>
    <lineage>
        <taxon>Archaea</taxon>
        <taxon>Methanobacteriati</taxon>
        <taxon>Methanobacteriota</taxon>
        <taxon>Stenosarchaea group</taxon>
        <taxon>Halobacteria</taxon>
        <taxon>Halobacteriales</taxon>
        <taxon>Natrialbaceae</taxon>
        <taxon>Natronoglomus</taxon>
    </lineage>
</organism>
<keyword evidence="1" id="KW-1133">Transmembrane helix</keyword>
<feature type="transmembrane region" description="Helical" evidence="1">
    <location>
        <begin position="72"/>
        <end position="92"/>
    </location>
</feature>
<keyword evidence="4" id="KW-1185">Reference proteome</keyword>
<feature type="transmembrane region" description="Helical" evidence="1">
    <location>
        <begin position="163"/>
        <end position="185"/>
    </location>
</feature>
<feature type="transmembrane region" description="Helical" evidence="1">
    <location>
        <begin position="99"/>
        <end position="119"/>
    </location>
</feature>
<dbReference type="EMBL" id="JAOPKB010000002">
    <property type="protein sequence ID" value="MCU4971971.1"/>
    <property type="molecule type" value="Genomic_DNA"/>
</dbReference>
<evidence type="ECO:0000313" key="5">
    <source>
        <dbReference type="Proteomes" id="UP001321018"/>
    </source>
</evidence>
<comment type="caution">
    <text evidence="2">The sequence shown here is derived from an EMBL/GenBank/DDBJ whole genome shotgun (WGS) entry which is preliminary data.</text>
</comment>
<evidence type="ECO:0000313" key="4">
    <source>
        <dbReference type="Proteomes" id="UP001320972"/>
    </source>
</evidence>
<evidence type="ECO:0000313" key="2">
    <source>
        <dbReference type="EMBL" id="MCU4742285.1"/>
    </source>
</evidence>
<keyword evidence="1" id="KW-0472">Membrane</keyword>
<name>A0AAP2Z0N7_9EURY</name>
<dbReference type="AlphaFoldDB" id="A0AAP2Z0N7"/>
<feature type="transmembrane region" description="Helical" evidence="1">
    <location>
        <begin position="34"/>
        <end position="60"/>
    </location>
</feature>
<dbReference type="RefSeq" id="WP_338004110.1">
    <property type="nucleotide sequence ID" value="NZ_JAOPKA010000007.1"/>
</dbReference>
<dbReference type="Proteomes" id="UP001321018">
    <property type="component" value="Unassembled WGS sequence"/>
</dbReference>
<evidence type="ECO:0000313" key="3">
    <source>
        <dbReference type="EMBL" id="MCU4971971.1"/>
    </source>
</evidence>
<feature type="transmembrane region" description="Helical" evidence="1">
    <location>
        <begin position="125"/>
        <end position="142"/>
    </location>
</feature>
<protein>
    <submittedName>
        <fullName evidence="2">Uncharacterized protein</fullName>
    </submittedName>
</protein>
<dbReference type="EMBL" id="JAOPKA010000007">
    <property type="protein sequence ID" value="MCU4742285.1"/>
    <property type="molecule type" value="Genomic_DNA"/>
</dbReference>
<dbReference type="Proteomes" id="UP001320972">
    <property type="component" value="Unassembled WGS sequence"/>
</dbReference>
<feature type="transmembrane region" description="Helical" evidence="1">
    <location>
        <begin position="197"/>
        <end position="219"/>
    </location>
</feature>
<proteinExistence type="predicted"/>
<keyword evidence="1" id="KW-0812">Transmembrane</keyword>
<reference evidence="2 4" key="1">
    <citation type="submission" date="2022-09" db="EMBL/GenBank/DDBJ databases">
        <title>Enrichment on poylsaccharides allowed isolation of novel metabolic and taxonomic groups of Haloarchaea.</title>
        <authorList>
            <person name="Sorokin D.Y."/>
            <person name="Elcheninov A.G."/>
            <person name="Khizhniak T.V."/>
            <person name="Kolganova T.V."/>
            <person name="Kublanov I.V."/>
        </authorList>
    </citation>
    <scope>NUCLEOTIDE SEQUENCE</scope>
    <source>
        <strain evidence="3 4">AArc-m2/3/4</strain>
        <strain evidence="2">AArc-xg1-1</strain>
    </source>
</reference>
<accession>A0AAP2Z0N7</accession>
<sequence length="230" mass="24509">MSTEHRSPLGRGVGFVTDLLEHPLFGTEVRRTRYALAFLAGLAALVLASHAGTVITVGGAPLETTTWLFDTLSAIIIVGVVAAITVVPIAYAGWNGGPAMAFAIPLVPVALGELIAGRYVLGLDMAIALTVGAVGAAVALYATDVRQTRRFRPWRAGSIDDDLLVFVTTVSLVASLSAVSFVRTVPDHVLELYTPFLVLWLVPAVIVCTYWGVWTRVALEAGRDRRPLES</sequence>